<dbReference type="InterPro" id="IPR047867">
    <property type="entry name" value="Ribosomal_uL22_bac/org-type"/>
</dbReference>
<comment type="caution">
    <text evidence="11">The sequence shown here is derived from an EMBL/GenBank/DDBJ whole genome shotgun (WGS) entry which is preliminary data.</text>
</comment>
<reference evidence="11 12" key="1">
    <citation type="submission" date="2012-08" db="EMBL/GenBank/DDBJ databases">
        <title>Comparative Sequence Analysis of H. pylori isolates.</title>
        <authorList>
            <person name="Blanchard T.G."/>
            <person name="Czinn S.J."/>
            <person name="McCracken C.M."/>
            <person name="Abolude K.A."/>
            <person name="Shefchek K.S."/>
            <person name="Maroo A.M."/>
            <person name="Santana-Cruz I.S."/>
            <person name="Tallon L.J."/>
            <person name="Ficke F.W.F."/>
        </authorList>
    </citation>
    <scope>NUCLEOTIDE SEQUENCE [LARGE SCALE GENOMIC DNA]</scope>
    <source>
        <strain evidence="11 12">R036d</strain>
    </source>
</reference>
<dbReference type="InterPro" id="IPR036394">
    <property type="entry name" value="Ribosomal_uL22_sf"/>
</dbReference>
<evidence type="ECO:0000256" key="10">
    <source>
        <dbReference type="RuleBase" id="RU004008"/>
    </source>
</evidence>
<dbReference type="NCBIfam" id="TIGR01044">
    <property type="entry name" value="rplV_bact"/>
    <property type="match status" value="1"/>
</dbReference>
<dbReference type="RefSeq" id="WP_000030374.1">
    <property type="nucleotide sequence ID" value="NZ_AMOT01000005.1"/>
</dbReference>
<dbReference type="GO" id="GO:0003735">
    <property type="term" value="F:structural constituent of ribosome"/>
    <property type="evidence" value="ECO:0007669"/>
    <property type="project" value="InterPro"/>
</dbReference>
<dbReference type="InterPro" id="IPR001063">
    <property type="entry name" value="Ribosomal_uL22"/>
</dbReference>
<organism evidence="11 12">
    <name type="scientific">Helicobacter pylori R036d</name>
    <dbReference type="NCBI Taxonomy" id="1145113"/>
    <lineage>
        <taxon>Bacteria</taxon>
        <taxon>Pseudomonadati</taxon>
        <taxon>Campylobacterota</taxon>
        <taxon>Epsilonproteobacteria</taxon>
        <taxon>Campylobacterales</taxon>
        <taxon>Helicobacteraceae</taxon>
        <taxon>Helicobacter</taxon>
    </lineage>
</organism>
<dbReference type="Pfam" id="PF00237">
    <property type="entry name" value="Ribosomal_L22"/>
    <property type="match status" value="1"/>
</dbReference>
<dbReference type="PROSITE" id="PS00464">
    <property type="entry name" value="RIBOSOMAL_L22"/>
    <property type="match status" value="1"/>
</dbReference>
<name>K2KEH9_HELPX</name>
<dbReference type="HAMAP" id="MF_01331_B">
    <property type="entry name" value="Ribosomal_uL22_B"/>
    <property type="match status" value="1"/>
</dbReference>
<evidence type="ECO:0000256" key="9">
    <source>
        <dbReference type="RuleBase" id="RU004006"/>
    </source>
</evidence>
<dbReference type="GO" id="GO:0022625">
    <property type="term" value="C:cytosolic large ribosomal subunit"/>
    <property type="evidence" value="ECO:0007669"/>
    <property type="project" value="TreeGrafter"/>
</dbReference>
<protein>
    <recommendedName>
        <fullName evidence="6 7">Large ribosomal subunit protein uL22</fullName>
    </recommendedName>
</protein>
<dbReference type="GO" id="GO:0006412">
    <property type="term" value="P:translation"/>
    <property type="evidence" value="ECO:0007669"/>
    <property type="project" value="UniProtKB-UniRule"/>
</dbReference>
<comment type="similarity">
    <text evidence="1 7 8">Belongs to the universal ribosomal protein uL22 family.</text>
</comment>
<comment type="function">
    <text evidence="7">The globular domain of the protein is located near the polypeptide exit tunnel on the outside of the subunit, while an extended beta-hairpin is found that lines the wall of the exit tunnel in the center of the 70S ribosome.</text>
</comment>
<comment type="subunit">
    <text evidence="7 9">Part of the 50S ribosomal subunit.</text>
</comment>
<proteinExistence type="inferred from homology"/>
<dbReference type="SUPFAM" id="SSF54843">
    <property type="entry name" value="Ribosomal protein L22"/>
    <property type="match status" value="1"/>
</dbReference>
<comment type="function">
    <text evidence="7 10">This protein binds specifically to 23S rRNA; its binding is stimulated by other ribosomal proteins, e.g., L4, L17, and L20. It is important during the early stages of 50S assembly. It makes multiple contacts with different domains of the 23S rRNA in the assembled 50S subunit and ribosome.</text>
</comment>
<dbReference type="AlphaFoldDB" id="K2KEH9"/>
<dbReference type="PANTHER" id="PTHR13501:SF8">
    <property type="entry name" value="LARGE RIBOSOMAL SUBUNIT PROTEIN UL22M"/>
    <property type="match status" value="1"/>
</dbReference>
<evidence type="ECO:0000256" key="4">
    <source>
        <dbReference type="ARBA" id="ARBA00022980"/>
    </source>
</evidence>
<evidence type="ECO:0000256" key="1">
    <source>
        <dbReference type="ARBA" id="ARBA00009451"/>
    </source>
</evidence>
<dbReference type="FunFam" id="3.90.470.10:FF:000007">
    <property type="entry name" value="50S ribosomal protein L22"/>
    <property type="match status" value="1"/>
</dbReference>
<gene>
    <name evidence="7 11" type="primary">rplV</name>
    <name evidence="11" type="ORF">OUI_1387</name>
</gene>
<dbReference type="InterPro" id="IPR005727">
    <property type="entry name" value="Ribosomal_uL22_bac/chlpt-type"/>
</dbReference>
<sequence length="122" mass="13136">MSKALLRFVRLSPTKARLIARQIQGMNAELAIASLEFTPNKAARVLSKVVASAVANGSLDAKSALIVSCRVDAGPVLRRSIPRAKGRATAIRKPTSHVFVEVAEGKEMKFSKSHKKNQAEGK</sequence>
<evidence type="ECO:0000256" key="7">
    <source>
        <dbReference type="HAMAP-Rule" id="MF_01331"/>
    </source>
</evidence>
<accession>K2KEH9</accession>
<keyword evidence="3 7" id="KW-0694">RNA-binding</keyword>
<evidence type="ECO:0000313" key="12">
    <source>
        <dbReference type="Proteomes" id="UP000006759"/>
    </source>
</evidence>
<keyword evidence="5 7" id="KW-0687">Ribonucleoprotein</keyword>
<dbReference type="PATRIC" id="fig|1145113.3.peg.1355"/>
<dbReference type="CDD" id="cd00336">
    <property type="entry name" value="Ribosomal_L22"/>
    <property type="match status" value="1"/>
</dbReference>
<evidence type="ECO:0000256" key="8">
    <source>
        <dbReference type="RuleBase" id="RU004005"/>
    </source>
</evidence>
<evidence type="ECO:0000256" key="6">
    <source>
        <dbReference type="ARBA" id="ARBA00035207"/>
    </source>
</evidence>
<dbReference type="InterPro" id="IPR018260">
    <property type="entry name" value="Ribosomal_uL22_CS"/>
</dbReference>
<dbReference type="EMBL" id="AMOT01000005">
    <property type="protein sequence ID" value="EKE85117.1"/>
    <property type="molecule type" value="Genomic_DNA"/>
</dbReference>
<dbReference type="GO" id="GO:0019843">
    <property type="term" value="F:rRNA binding"/>
    <property type="evidence" value="ECO:0007669"/>
    <property type="project" value="UniProtKB-UniRule"/>
</dbReference>
<evidence type="ECO:0000256" key="5">
    <source>
        <dbReference type="ARBA" id="ARBA00023274"/>
    </source>
</evidence>
<evidence type="ECO:0000256" key="2">
    <source>
        <dbReference type="ARBA" id="ARBA00022730"/>
    </source>
</evidence>
<dbReference type="Gene3D" id="3.90.470.10">
    <property type="entry name" value="Ribosomal protein L22/L17"/>
    <property type="match status" value="1"/>
</dbReference>
<evidence type="ECO:0000256" key="3">
    <source>
        <dbReference type="ARBA" id="ARBA00022884"/>
    </source>
</evidence>
<dbReference type="PANTHER" id="PTHR13501">
    <property type="entry name" value="CHLOROPLAST 50S RIBOSOMAL PROTEIN L22-RELATED"/>
    <property type="match status" value="1"/>
</dbReference>
<keyword evidence="2 7" id="KW-0699">rRNA-binding</keyword>
<evidence type="ECO:0000313" key="11">
    <source>
        <dbReference type="EMBL" id="EKE85117.1"/>
    </source>
</evidence>
<dbReference type="Proteomes" id="UP000006759">
    <property type="component" value="Unassembled WGS sequence"/>
</dbReference>
<keyword evidence="4 7" id="KW-0689">Ribosomal protein</keyword>